<dbReference type="SUPFAM" id="SSF57716">
    <property type="entry name" value="Glucocorticoid receptor-like (DNA-binding domain)"/>
    <property type="match status" value="1"/>
</dbReference>
<dbReference type="InterPro" id="IPR035500">
    <property type="entry name" value="NHR-like_dom_sf"/>
</dbReference>
<organism evidence="11 12">
    <name type="scientific">Dermatophagoides farinae</name>
    <name type="common">American house dust mite</name>
    <dbReference type="NCBI Taxonomy" id="6954"/>
    <lineage>
        <taxon>Eukaryota</taxon>
        <taxon>Metazoa</taxon>
        <taxon>Ecdysozoa</taxon>
        <taxon>Arthropoda</taxon>
        <taxon>Chelicerata</taxon>
        <taxon>Arachnida</taxon>
        <taxon>Acari</taxon>
        <taxon>Acariformes</taxon>
        <taxon>Sarcoptiformes</taxon>
        <taxon>Astigmata</taxon>
        <taxon>Psoroptidia</taxon>
        <taxon>Analgoidea</taxon>
        <taxon>Pyroglyphidae</taxon>
        <taxon>Dermatophagoidinae</taxon>
        <taxon>Dermatophagoides</taxon>
    </lineage>
</organism>
<feature type="compositionally biased region" description="Low complexity" evidence="9">
    <location>
        <begin position="66"/>
        <end position="79"/>
    </location>
</feature>
<dbReference type="PANTHER" id="PTHR36911:SF3">
    <property type="entry name" value="GATA ZINC FINGER DOMAIN-CONTAINING PROTEIN 4-RELATED"/>
    <property type="match status" value="1"/>
</dbReference>
<feature type="domain" description="Nuclear receptor" evidence="10">
    <location>
        <begin position="244"/>
        <end position="375"/>
    </location>
</feature>
<evidence type="ECO:0000256" key="4">
    <source>
        <dbReference type="ARBA" id="ARBA00023015"/>
    </source>
</evidence>
<dbReference type="Proteomes" id="UP000790347">
    <property type="component" value="Unassembled WGS sequence"/>
</dbReference>
<dbReference type="GO" id="GO:0043565">
    <property type="term" value="F:sequence-specific DNA binding"/>
    <property type="evidence" value="ECO:0007669"/>
    <property type="project" value="InterPro"/>
</dbReference>
<dbReference type="PANTHER" id="PTHR36911">
    <property type="entry name" value="LIM ZINC-BINDING DOMAIN-CONTAINING PROTEIN-RELATED"/>
    <property type="match status" value="1"/>
</dbReference>
<comment type="caution">
    <text evidence="11">The sequence shown here is derived from an EMBL/GenBank/DDBJ whole genome shotgun (WGS) entry which is preliminary data.</text>
</comment>
<keyword evidence="12" id="KW-1185">Reference proteome</keyword>
<keyword evidence="4" id="KW-0805">Transcription regulation</keyword>
<sequence length="827" mass="93828">MGQVVTCFGTKSTTDSTAATTILTTNETTKNKKEKKIKEKKEKPPKKEPKEKPMKEGKSKSKNSENNDVNNNNQKQNESSAKDSKTTKSLNGTSGKSGSASTAKVRPMTPSQAAATENIPKPVAFEITVDEKTKELTNVVINDGESIRDKIIKGVGSLANAVGMNGGGSGGGGGGNNNTTNQTNGNQMDAIKNNEEITTADQSKFQARFPRRLPKLSSLGKSWSTNQEQKTNEEIIQKQKKAEEKRNEILEGKKQKARKFVEKFTTTNTNNKSCKGFFRRTILATLALKANQQKLLDSGADMEIYKGYLDIYKCNNSFVHHHHQDNGDGTISTLSEQQQPKRCPILVEQNRRRCCKSCRFKKCIDAGMKYEPSALEPKLKRLDPLDIIFHPETLNFQRQLYHSYAMFIDTLMAQFRMFLRLVNNVQEYPYYYYHHPHDKQPCNPSIAISMRQRSAVTIMEYLAMLTDEMLTKFISHMDDFRQIHINDQADLIHRAKHWLLCMILAAVYPTAEKSLKFNGIIFGEQTFHDYLDELYQKLKILGNVSSDVDDNIDNDDNNKQQINLTDSTTTSTTTTEMLKPTNTTDDECSFIGLLFADQHSFQSVCHRAFLKSRKLTFVTQSSSQPQQQPKPIQTFNVFGINNCNQKQSSMLMMDDRKSLLFLKEKYRFLPLLTAMLLIRNYDPGKMIDSLDCRTKTTTTTTTTRTSTSNEMSPINRIHYLLMTIMRNEYQLFERITGHSNSMENVCSIFLMPNNNSNINHTPLPSASNSIVGDENCHQISNNNNNNNNSLDVFNRFTLSRMVNNFEDVARIVGHLVSIVRLKFSILI</sequence>
<keyword evidence="5" id="KW-0238">DNA-binding</keyword>
<accession>A0A922LAY3</accession>
<proteinExistence type="predicted"/>
<evidence type="ECO:0000256" key="7">
    <source>
        <dbReference type="ARBA" id="ARBA00023170"/>
    </source>
</evidence>
<evidence type="ECO:0000256" key="3">
    <source>
        <dbReference type="ARBA" id="ARBA00022833"/>
    </source>
</evidence>
<feature type="compositionally biased region" description="Low complexity" evidence="9">
    <location>
        <begin position="92"/>
        <end position="104"/>
    </location>
</feature>
<keyword evidence="2" id="KW-0863">Zinc-finger</keyword>
<protein>
    <recommendedName>
        <fullName evidence="10">Nuclear receptor domain-containing protein</fullName>
    </recommendedName>
</protein>
<dbReference type="InterPro" id="IPR013088">
    <property type="entry name" value="Znf_NHR/GATA"/>
</dbReference>
<dbReference type="EMBL" id="ASGP02000002">
    <property type="protein sequence ID" value="KAH9521530.1"/>
    <property type="molecule type" value="Genomic_DNA"/>
</dbReference>
<keyword evidence="1" id="KW-0479">Metal-binding</keyword>
<keyword evidence="3" id="KW-0862">Zinc</keyword>
<evidence type="ECO:0000313" key="11">
    <source>
        <dbReference type="EMBL" id="KAH9521530.1"/>
    </source>
</evidence>
<dbReference type="InterPro" id="IPR001628">
    <property type="entry name" value="Znf_hrmn_rcpt"/>
</dbReference>
<evidence type="ECO:0000256" key="5">
    <source>
        <dbReference type="ARBA" id="ARBA00023125"/>
    </source>
</evidence>
<dbReference type="GO" id="GO:0003700">
    <property type="term" value="F:DNA-binding transcription factor activity"/>
    <property type="evidence" value="ECO:0007669"/>
    <property type="project" value="InterPro"/>
</dbReference>
<evidence type="ECO:0000256" key="6">
    <source>
        <dbReference type="ARBA" id="ARBA00023163"/>
    </source>
</evidence>
<evidence type="ECO:0000256" key="2">
    <source>
        <dbReference type="ARBA" id="ARBA00022771"/>
    </source>
</evidence>
<reference evidence="11" key="1">
    <citation type="submission" date="2013-05" db="EMBL/GenBank/DDBJ databases">
        <authorList>
            <person name="Yim A.K.Y."/>
            <person name="Chan T.F."/>
            <person name="Ji K.M."/>
            <person name="Liu X.Y."/>
            <person name="Zhou J.W."/>
            <person name="Li R.Q."/>
            <person name="Yang K.Y."/>
            <person name="Li J."/>
            <person name="Li M."/>
            <person name="Law P.T.W."/>
            <person name="Wu Y.L."/>
            <person name="Cai Z.L."/>
            <person name="Qin H."/>
            <person name="Bao Y."/>
            <person name="Leung R.K.K."/>
            <person name="Ng P.K.S."/>
            <person name="Zou J."/>
            <person name="Zhong X.J."/>
            <person name="Ran P.X."/>
            <person name="Zhong N.S."/>
            <person name="Liu Z.G."/>
            <person name="Tsui S.K.W."/>
        </authorList>
    </citation>
    <scope>NUCLEOTIDE SEQUENCE</scope>
    <source>
        <strain evidence="11">Derf</strain>
        <tissue evidence="11">Whole organism</tissue>
    </source>
</reference>
<dbReference type="PROSITE" id="PS51030">
    <property type="entry name" value="NUCLEAR_REC_DBD_2"/>
    <property type="match status" value="1"/>
</dbReference>
<gene>
    <name evidence="11" type="ORF">DERF_005179</name>
</gene>
<feature type="compositionally biased region" description="Polar residues" evidence="9">
    <location>
        <begin position="219"/>
        <end position="229"/>
    </location>
</feature>
<dbReference type="SUPFAM" id="SSF48508">
    <property type="entry name" value="Nuclear receptor ligand-binding domain"/>
    <property type="match status" value="1"/>
</dbReference>
<feature type="compositionally biased region" description="Basic and acidic residues" evidence="9">
    <location>
        <begin position="230"/>
        <end position="240"/>
    </location>
</feature>
<keyword evidence="6" id="KW-0804">Transcription</keyword>
<dbReference type="Pfam" id="PF00105">
    <property type="entry name" value="zf-C4"/>
    <property type="match status" value="1"/>
</dbReference>
<dbReference type="SMART" id="SM00399">
    <property type="entry name" value="ZnF_C4"/>
    <property type="match status" value="1"/>
</dbReference>
<evidence type="ECO:0000313" key="12">
    <source>
        <dbReference type="Proteomes" id="UP000790347"/>
    </source>
</evidence>
<evidence type="ECO:0000256" key="1">
    <source>
        <dbReference type="ARBA" id="ARBA00022723"/>
    </source>
</evidence>
<feature type="region of interest" description="Disordered" evidence="9">
    <location>
        <begin position="216"/>
        <end position="240"/>
    </location>
</feature>
<feature type="compositionally biased region" description="Low complexity" evidence="9">
    <location>
        <begin position="177"/>
        <end position="186"/>
    </location>
</feature>
<feature type="compositionally biased region" description="Basic and acidic residues" evidence="9">
    <location>
        <begin position="36"/>
        <end position="65"/>
    </location>
</feature>
<dbReference type="Gene3D" id="3.30.50.10">
    <property type="entry name" value="Erythroid Transcription Factor GATA-1, subunit A"/>
    <property type="match status" value="1"/>
</dbReference>
<feature type="compositionally biased region" description="Gly residues" evidence="9">
    <location>
        <begin position="167"/>
        <end position="176"/>
    </location>
</feature>
<dbReference type="AlphaFoldDB" id="A0A922LAY3"/>
<evidence type="ECO:0000256" key="8">
    <source>
        <dbReference type="ARBA" id="ARBA00023242"/>
    </source>
</evidence>
<evidence type="ECO:0000259" key="10">
    <source>
        <dbReference type="PROSITE" id="PS51030"/>
    </source>
</evidence>
<feature type="region of interest" description="Disordered" evidence="9">
    <location>
        <begin position="167"/>
        <end position="187"/>
    </location>
</feature>
<keyword evidence="8" id="KW-0539">Nucleus</keyword>
<dbReference type="GO" id="GO:0008270">
    <property type="term" value="F:zinc ion binding"/>
    <property type="evidence" value="ECO:0007669"/>
    <property type="project" value="UniProtKB-KW"/>
</dbReference>
<name>A0A922LAY3_DERFA</name>
<evidence type="ECO:0000256" key="9">
    <source>
        <dbReference type="SAM" id="MobiDB-lite"/>
    </source>
</evidence>
<feature type="region of interest" description="Disordered" evidence="9">
    <location>
        <begin position="23"/>
        <end position="117"/>
    </location>
</feature>
<reference evidence="11" key="2">
    <citation type="journal article" date="2022" name="Res Sq">
        <title>Comparative Genomics Reveals Insights into the Divergent Evolution of Astigmatic Mites and Household Pest Adaptations.</title>
        <authorList>
            <person name="Xiong Q."/>
            <person name="Wan A.T.-Y."/>
            <person name="Liu X.-Y."/>
            <person name="Fung C.S.-H."/>
            <person name="Xiao X."/>
            <person name="Malainual N."/>
            <person name="Hou J."/>
            <person name="Wang L."/>
            <person name="Wang M."/>
            <person name="Yang K."/>
            <person name="Cui Y."/>
            <person name="Leung E."/>
            <person name="Nong W."/>
            <person name="Shin S.-K."/>
            <person name="Au S."/>
            <person name="Jeong K.Y."/>
            <person name="Chew F.T."/>
            <person name="Hui J."/>
            <person name="Leung T.F."/>
            <person name="Tungtrongchitr A."/>
            <person name="Zhong N."/>
            <person name="Liu Z."/>
            <person name="Tsui S."/>
        </authorList>
    </citation>
    <scope>NUCLEOTIDE SEQUENCE</scope>
    <source>
        <strain evidence="11">Derf</strain>
        <tissue evidence="11">Whole organism</tissue>
    </source>
</reference>
<keyword evidence="7" id="KW-0675">Receptor</keyword>